<reference evidence="4" key="1">
    <citation type="submission" date="2006-10" db="EMBL/GenBank/DDBJ databases">
        <authorList>
            <person name="Amadeo P."/>
            <person name="Zhao Q."/>
            <person name="Wortman J."/>
            <person name="Fraser-Liggett C."/>
            <person name="Carlton J."/>
        </authorList>
    </citation>
    <scope>NUCLEOTIDE SEQUENCE</scope>
    <source>
        <strain evidence="4">G3</strain>
    </source>
</reference>
<protein>
    <submittedName>
        <fullName evidence="4">Cofilin/tropomyosin-type actin-binding protein</fullName>
    </submittedName>
</protein>
<dbReference type="AlphaFoldDB" id="A2DGX6"/>
<evidence type="ECO:0000259" key="3">
    <source>
        <dbReference type="PROSITE" id="PS51263"/>
    </source>
</evidence>
<dbReference type="GO" id="GO:0005737">
    <property type="term" value="C:cytoplasm"/>
    <property type="evidence" value="ECO:0000318"/>
    <property type="project" value="GO_Central"/>
</dbReference>
<evidence type="ECO:0000313" key="4">
    <source>
        <dbReference type="EMBL" id="EAY20286.1"/>
    </source>
</evidence>
<dbReference type="CDD" id="cd11286">
    <property type="entry name" value="ADF_cofilin_like"/>
    <property type="match status" value="1"/>
</dbReference>
<sequence length="141" mass="15974">MSITGIAIDDSCIQAWEEIKIKHLYRYIIFDFTKDLKKVIVSKKADRNATYDDFLDDLPPKDVRYAVYDYDFKADDGTDRNKLVFVVWGPDAAPARRKMIITGTKAGLKAALSGISMEFQANDDSDIQESEMRAKCVSSAY</sequence>
<dbReference type="SMART" id="SM00102">
    <property type="entry name" value="ADF"/>
    <property type="match status" value="1"/>
</dbReference>
<dbReference type="InterPro" id="IPR002108">
    <property type="entry name" value="ADF-H"/>
</dbReference>
<name>A2DGX6_TRIV3</name>
<dbReference type="FunCoup" id="A2DGX6">
    <property type="interactions" value="215"/>
</dbReference>
<dbReference type="PANTHER" id="PTHR11913">
    <property type="entry name" value="COFILIN-RELATED"/>
    <property type="match status" value="1"/>
</dbReference>
<dbReference type="Proteomes" id="UP000001542">
    <property type="component" value="Unassembled WGS sequence"/>
</dbReference>
<dbReference type="GO" id="GO:0051015">
    <property type="term" value="F:actin filament binding"/>
    <property type="evidence" value="ECO:0000318"/>
    <property type="project" value="GO_Central"/>
</dbReference>
<keyword evidence="2" id="KW-0009">Actin-binding</keyword>
<dbReference type="GO" id="GO:0015629">
    <property type="term" value="C:actin cytoskeleton"/>
    <property type="evidence" value="ECO:0000318"/>
    <property type="project" value="GO_Central"/>
</dbReference>
<dbReference type="SMR" id="A2DGX6"/>
<dbReference type="OMA" id="ITFYSWS"/>
<dbReference type="RefSeq" id="XP_001581272.1">
    <property type="nucleotide sequence ID" value="XM_001581222.1"/>
</dbReference>
<proteinExistence type="inferred from homology"/>
<dbReference type="InParanoid" id="A2DGX6"/>
<evidence type="ECO:0000256" key="1">
    <source>
        <dbReference type="ARBA" id="ARBA00006844"/>
    </source>
</evidence>
<dbReference type="PROSITE" id="PS51263">
    <property type="entry name" value="ADF_H"/>
    <property type="match status" value="1"/>
</dbReference>
<dbReference type="SUPFAM" id="SSF55753">
    <property type="entry name" value="Actin depolymerizing proteins"/>
    <property type="match status" value="1"/>
</dbReference>
<dbReference type="Gene3D" id="3.40.20.10">
    <property type="entry name" value="Severin"/>
    <property type="match status" value="1"/>
</dbReference>
<dbReference type="OrthoDB" id="10249245at2759"/>
<dbReference type="STRING" id="5722.A2DGX6"/>
<dbReference type="eggNOG" id="KOG1735">
    <property type="taxonomic scope" value="Eukaryota"/>
</dbReference>
<dbReference type="KEGG" id="tva:5465823"/>
<dbReference type="VEuPathDB" id="TrichDB:TVAG_192620"/>
<accession>A2DGX6</accession>
<feature type="domain" description="ADF-H" evidence="3">
    <location>
        <begin position="5"/>
        <end position="137"/>
    </location>
</feature>
<dbReference type="Pfam" id="PF00241">
    <property type="entry name" value="Cofilin_ADF"/>
    <property type="match status" value="1"/>
</dbReference>
<gene>
    <name evidence="4" type="ORF">TVAG_192620</name>
</gene>
<evidence type="ECO:0000256" key="2">
    <source>
        <dbReference type="ARBA" id="ARBA00023203"/>
    </source>
</evidence>
<dbReference type="VEuPathDB" id="TrichDB:TVAGG3_0319060"/>
<dbReference type="InterPro" id="IPR017904">
    <property type="entry name" value="ADF/Cofilin"/>
</dbReference>
<dbReference type="EMBL" id="DS113199">
    <property type="protein sequence ID" value="EAY20286.1"/>
    <property type="molecule type" value="Genomic_DNA"/>
</dbReference>
<comment type="similarity">
    <text evidence="1">Belongs to the actin-binding proteins ADF family.</text>
</comment>
<dbReference type="GO" id="GO:0030042">
    <property type="term" value="P:actin filament depolymerization"/>
    <property type="evidence" value="ECO:0000318"/>
    <property type="project" value="GO_Central"/>
</dbReference>
<reference evidence="4" key="2">
    <citation type="journal article" date="2007" name="Science">
        <title>Draft genome sequence of the sexually transmitted pathogen Trichomonas vaginalis.</title>
        <authorList>
            <person name="Carlton J.M."/>
            <person name="Hirt R.P."/>
            <person name="Silva J.C."/>
            <person name="Delcher A.L."/>
            <person name="Schatz M."/>
            <person name="Zhao Q."/>
            <person name="Wortman J.R."/>
            <person name="Bidwell S.L."/>
            <person name="Alsmark U.C.M."/>
            <person name="Besteiro S."/>
            <person name="Sicheritz-Ponten T."/>
            <person name="Noel C.J."/>
            <person name="Dacks J.B."/>
            <person name="Foster P.G."/>
            <person name="Simillion C."/>
            <person name="Van de Peer Y."/>
            <person name="Miranda-Saavedra D."/>
            <person name="Barton G.J."/>
            <person name="Westrop G.D."/>
            <person name="Mueller S."/>
            <person name="Dessi D."/>
            <person name="Fiori P.L."/>
            <person name="Ren Q."/>
            <person name="Paulsen I."/>
            <person name="Zhang H."/>
            <person name="Bastida-Corcuera F.D."/>
            <person name="Simoes-Barbosa A."/>
            <person name="Brown M.T."/>
            <person name="Hayes R.D."/>
            <person name="Mukherjee M."/>
            <person name="Okumura C.Y."/>
            <person name="Schneider R."/>
            <person name="Smith A.J."/>
            <person name="Vanacova S."/>
            <person name="Villalvazo M."/>
            <person name="Haas B.J."/>
            <person name="Pertea M."/>
            <person name="Feldblyum T.V."/>
            <person name="Utterback T.R."/>
            <person name="Shu C.L."/>
            <person name="Osoegawa K."/>
            <person name="de Jong P.J."/>
            <person name="Hrdy I."/>
            <person name="Horvathova L."/>
            <person name="Zubacova Z."/>
            <person name="Dolezal P."/>
            <person name="Malik S.B."/>
            <person name="Logsdon J.M. Jr."/>
            <person name="Henze K."/>
            <person name="Gupta A."/>
            <person name="Wang C.C."/>
            <person name="Dunne R.L."/>
            <person name="Upcroft J.A."/>
            <person name="Upcroft P."/>
            <person name="White O."/>
            <person name="Salzberg S.L."/>
            <person name="Tang P."/>
            <person name="Chiu C.-H."/>
            <person name="Lee Y.-S."/>
            <person name="Embley T.M."/>
            <person name="Coombs G.H."/>
            <person name="Mottram J.C."/>
            <person name="Tachezy J."/>
            <person name="Fraser-Liggett C.M."/>
            <person name="Johnson P.J."/>
        </authorList>
    </citation>
    <scope>NUCLEOTIDE SEQUENCE [LARGE SCALE GENOMIC DNA]</scope>
    <source>
        <strain evidence="4">G3</strain>
    </source>
</reference>
<dbReference type="InterPro" id="IPR029006">
    <property type="entry name" value="ADF-H/Gelsolin-like_dom_sf"/>
</dbReference>
<organism evidence="4 5">
    <name type="scientific">Trichomonas vaginalis (strain ATCC PRA-98 / G3)</name>
    <dbReference type="NCBI Taxonomy" id="412133"/>
    <lineage>
        <taxon>Eukaryota</taxon>
        <taxon>Metamonada</taxon>
        <taxon>Parabasalia</taxon>
        <taxon>Trichomonadida</taxon>
        <taxon>Trichomonadidae</taxon>
        <taxon>Trichomonas</taxon>
    </lineage>
</organism>
<keyword evidence="5" id="KW-1185">Reference proteome</keyword>
<evidence type="ECO:0000313" key="5">
    <source>
        <dbReference type="Proteomes" id="UP000001542"/>
    </source>
</evidence>